<comment type="caution">
    <text evidence="4">The sequence shown here is derived from an EMBL/GenBank/DDBJ whole genome shotgun (WGS) entry which is preliminary data.</text>
</comment>
<sequence>MDGRQQAGQGSGNAGSGPETDRDDTTYEVLRRRIAVAAAELSRRTTALNDRRTESFGSGRITLEATHRVGTTVPCVLRDVAQVGGLLLTGGEPARGGGGEAGVEDVLALHRRTADGLEALSASALPGLLDDPAFRQDFAELQRFFRGARLLRLRRTGSRLLAVFRTGEGAGDLRVLHWRLPADGGAPRYVDARGDRADVAPAAVPSGLAWTVAGRDAHVPGRHPHVSVDGVVFVSTEGGRLTVKTEDDTETADGVWSEPVEEPLQSLADADVRWARVGPLVLLRVRPYNESAYRHLVVNRRNGEVARLDGTARTALRLPDDQGVLFPGGCYAASAPAGEAVRAFPVPDGDWQVERSVAAPNGEDTLYVFRDAGGDADGGGDGEGGALLVPYNRVRQEAGPPLAVRAWTLFEDGGLAVLRTAEDAAGDGVRQHAVQLWRTPFAVEEHADGARPVTGPLARVGNAELVRCVAECLDVARTAAHLPPGTEVFTDVAAACRQAADRFPWLPDEGLGSLHEPLADLREAAELIVSEQAREEEARARGEAALVAAEQDALGLTRRARGESPAHSGQWVTLLTGLRRARGEAEALRELRHTDTARVAALEESLDEALHETGRRAVGRLARPEAFSDTLAEIAGLETEAAEAATAAATEAPAEALAAHVERLRALTDVFEALEVGDASVRTALLGRFSEVNAALNRARAVADGRRRDLVEQEDREEFEAELALLGQALSGALTGAATPEACDEQVGALLVRVEGLSGRFGGLEERASLLDDRRAEIEDAFAGRRQTLLDERARRAERLAASVERGLETVGRRAAALEDAEDVRAYFAADPMVSRVRATVEELRAAGDALRAAEFDGRLRAARQEALRGQRDRAELRDGAGTVRLGRHRFAVNEAPIALTLSPRDGAMCLAVTGTGYREDLPADALAGTEEFWDQPLASESPDVYRAEYLAATVLDRLGGDPETSAALEAATDGDEGHDRLLAAVREAATAAHDEGYDRGVHDHDAARILAVLLAQHRAAGLLRFSPEVRAAAQVFWARGAEQEAREAWAVRARSLGRARARFGDATAAAELSEELTAAVTGFLTDRLPPGASWAPGREAVGSARLGAGAYLFEELAASGGDAPGPRFVTGSAARDLAAGFRDALGGEDAPAVKEYTEELRAVGDDLRARYQLAGTWLHAYASAHEAERSALAEAVALEVCGSALPRRDAASPEATPATGLLGVHPRVRQGLLPVRIDEFLARAEKFRTVRVPAHRAYRRRRDGLLAQARERLALERFQPRVQSGFVRNRLIDEVYLPLVGEALARQIGSAGVESPAGQGLLLLLSPPGYGKTTLMEYVASRLGMLFVAVDGPALGRHTTSLDPAAAPDGAARRELEKIDLALRLGDNVLLHLDDIQHTSPELLQKFIPLCDAQRRIDGAGRRHDLRGKRFAVCMAGNPFTESGTRFRVPDMLANRADVWNLGDVVDGRADLFALSHVENALTSHPELAPLAARERSDLDLLLRMAEGDPAVRPDRLAHPYPADERERIVAVLRNLLTVRDTVLRVNAAYIASAGQAETARTEPPFLLQGSYRDTNRLAGRLAGVMNGEELERLLDDHYAAEAQALASGAEAALLKLAELRGRLTPEQRERWEHLKRAAA</sequence>
<evidence type="ECO:0000259" key="3">
    <source>
        <dbReference type="Pfam" id="PF25472"/>
    </source>
</evidence>
<keyword evidence="5" id="KW-1185">Reference proteome</keyword>
<feature type="region of interest" description="Disordered" evidence="1">
    <location>
        <begin position="1"/>
        <end position="25"/>
    </location>
</feature>
<dbReference type="InterPro" id="IPR020958">
    <property type="entry name" value="DUF3686"/>
</dbReference>
<feature type="domain" description="DUF3686" evidence="2">
    <location>
        <begin position="40"/>
        <end position="503"/>
    </location>
</feature>
<organism evidence="4 5">
    <name type="scientific">Streptomyces hazeniae</name>
    <dbReference type="NCBI Taxonomy" id="3075538"/>
    <lineage>
        <taxon>Bacteria</taxon>
        <taxon>Bacillati</taxon>
        <taxon>Actinomycetota</taxon>
        <taxon>Actinomycetes</taxon>
        <taxon>Kitasatosporales</taxon>
        <taxon>Streptomycetaceae</taxon>
        <taxon>Streptomyces</taxon>
    </lineage>
</organism>
<accession>A0ABU2NLJ6</accession>
<dbReference type="SUPFAM" id="SSF52540">
    <property type="entry name" value="P-loop containing nucleoside triphosphate hydrolases"/>
    <property type="match status" value="1"/>
</dbReference>
<dbReference type="InterPro" id="IPR027417">
    <property type="entry name" value="P-loop_NTPase"/>
</dbReference>
<reference evidence="5" key="1">
    <citation type="submission" date="2023-07" db="EMBL/GenBank/DDBJ databases">
        <title>30 novel species of actinomycetes from the DSMZ collection.</title>
        <authorList>
            <person name="Nouioui I."/>
        </authorList>
    </citation>
    <scope>NUCLEOTIDE SEQUENCE [LARGE SCALE GENOMIC DNA]</scope>
    <source>
        <strain evidence="5">DSM 42041</strain>
    </source>
</reference>
<evidence type="ECO:0000313" key="5">
    <source>
        <dbReference type="Proteomes" id="UP001183414"/>
    </source>
</evidence>
<protein>
    <submittedName>
        <fullName evidence="4">DNA repair ATPase</fullName>
    </submittedName>
</protein>
<dbReference type="InterPro" id="IPR057224">
    <property type="entry name" value="DUF7902"/>
</dbReference>
<feature type="domain" description="DUF7902" evidence="3">
    <location>
        <begin position="625"/>
        <end position="708"/>
    </location>
</feature>
<dbReference type="Gene3D" id="3.40.50.300">
    <property type="entry name" value="P-loop containing nucleotide triphosphate hydrolases"/>
    <property type="match status" value="1"/>
</dbReference>
<evidence type="ECO:0000256" key="1">
    <source>
        <dbReference type="SAM" id="MobiDB-lite"/>
    </source>
</evidence>
<gene>
    <name evidence="4" type="ORF">RM572_03160</name>
</gene>
<dbReference type="EMBL" id="JAVREQ010000001">
    <property type="protein sequence ID" value="MDT0377773.1"/>
    <property type="molecule type" value="Genomic_DNA"/>
</dbReference>
<evidence type="ECO:0000313" key="4">
    <source>
        <dbReference type="EMBL" id="MDT0377773.1"/>
    </source>
</evidence>
<evidence type="ECO:0000259" key="2">
    <source>
        <dbReference type="Pfam" id="PF12458"/>
    </source>
</evidence>
<dbReference type="Pfam" id="PF12458">
    <property type="entry name" value="DUF3686"/>
    <property type="match status" value="1"/>
</dbReference>
<dbReference type="Pfam" id="PF25472">
    <property type="entry name" value="DUF7902"/>
    <property type="match status" value="1"/>
</dbReference>
<name>A0ABU2NLJ6_9ACTN</name>
<dbReference type="Proteomes" id="UP001183414">
    <property type="component" value="Unassembled WGS sequence"/>
</dbReference>
<dbReference type="RefSeq" id="WP_311671697.1">
    <property type="nucleotide sequence ID" value="NZ_JAVREQ010000001.1"/>
</dbReference>
<proteinExistence type="predicted"/>